<dbReference type="Proteomes" id="UP000321363">
    <property type="component" value="Unassembled WGS sequence"/>
</dbReference>
<reference evidence="2 3" key="1">
    <citation type="journal article" date="2005" name="Int. J. Syst. Evol. Microbiol.">
        <title>Bacillus litoralis sp. nov., isolated from a tidal flat of the Yellow Sea in Korea.</title>
        <authorList>
            <person name="Yoon J.H."/>
            <person name="Oh T.K."/>
        </authorList>
    </citation>
    <scope>NUCLEOTIDE SEQUENCE [LARGE SCALE GENOMIC DNA]</scope>
    <source>
        <strain evidence="2 3">SW-211</strain>
    </source>
</reference>
<keyword evidence="1" id="KW-0812">Transmembrane</keyword>
<dbReference type="AlphaFoldDB" id="A0A5C6VKZ2"/>
<sequence>MFNKENKMAVALSIIGWVEIVIGIFCGLTFSSVHDGYEEVFLLSTFIMWASAGIISGVFFLGLAEVVELLHHIRNNLSESKNKTQIVDEPIKSTEISQRGTINSESSNSTPTKENWSITEQQKDAINALYSNKLDKVVIPSPYKNFCIVDFGGNKIEIIEIKQNGFPFILADFYWKEIQNEIHQWYKEYKNNHN</sequence>
<keyword evidence="1" id="KW-1133">Transmembrane helix</keyword>
<proteinExistence type="predicted"/>
<protein>
    <submittedName>
        <fullName evidence="2">Uncharacterized protein</fullName>
    </submittedName>
</protein>
<dbReference type="RefSeq" id="WP_146950154.1">
    <property type="nucleotide sequence ID" value="NZ_VOQF01000013.1"/>
</dbReference>
<dbReference type="EMBL" id="VOQF01000013">
    <property type="protein sequence ID" value="TXC86063.1"/>
    <property type="molecule type" value="Genomic_DNA"/>
</dbReference>
<name>A0A5C6VKZ2_9BACI</name>
<feature type="transmembrane region" description="Helical" evidence="1">
    <location>
        <begin position="40"/>
        <end position="64"/>
    </location>
</feature>
<evidence type="ECO:0000256" key="1">
    <source>
        <dbReference type="SAM" id="Phobius"/>
    </source>
</evidence>
<keyword evidence="3" id="KW-1185">Reference proteome</keyword>
<feature type="transmembrane region" description="Helical" evidence="1">
    <location>
        <begin position="12"/>
        <end position="34"/>
    </location>
</feature>
<evidence type="ECO:0000313" key="3">
    <source>
        <dbReference type="Proteomes" id="UP000321363"/>
    </source>
</evidence>
<evidence type="ECO:0000313" key="2">
    <source>
        <dbReference type="EMBL" id="TXC86063.1"/>
    </source>
</evidence>
<organism evidence="2 3">
    <name type="scientific">Metabacillus litoralis</name>
    <dbReference type="NCBI Taxonomy" id="152268"/>
    <lineage>
        <taxon>Bacteria</taxon>
        <taxon>Bacillati</taxon>
        <taxon>Bacillota</taxon>
        <taxon>Bacilli</taxon>
        <taxon>Bacillales</taxon>
        <taxon>Bacillaceae</taxon>
        <taxon>Metabacillus</taxon>
    </lineage>
</organism>
<accession>A0A5C6VKZ2</accession>
<gene>
    <name evidence="2" type="ORF">FS935_18635</name>
</gene>
<dbReference type="OrthoDB" id="2856015at2"/>
<comment type="caution">
    <text evidence="2">The sequence shown here is derived from an EMBL/GenBank/DDBJ whole genome shotgun (WGS) entry which is preliminary data.</text>
</comment>
<keyword evidence="1" id="KW-0472">Membrane</keyword>